<keyword evidence="2" id="KW-1185">Reference proteome</keyword>
<dbReference type="EnsemblPlants" id="ORUFI02G05760.1">
    <property type="protein sequence ID" value="ORUFI02G05760.1"/>
    <property type="gene ID" value="ORUFI02G05760"/>
</dbReference>
<evidence type="ECO:0000313" key="2">
    <source>
        <dbReference type="Proteomes" id="UP000008022"/>
    </source>
</evidence>
<dbReference type="HOGENOM" id="CLU_2780319_0_0_1"/>
<accession>A0A0E0NAK2</accession>
<reference evidence="1" key="2">
    <citation type="submission" date="2015-06" db="UniProtKB">
        <authorList>
            <consortium name="EnsemblPlants"/>
        </authorList>
    </citation>
    <scope>IDENTIFICATION</scope>
</reference>
<proteinExistence type="predicted"/>
<name>A0A0E0NAK2_ORYRU</name>
<protein>
    <submittedName>
        <fullName evidence="1">Uncharacterized protein</fullName>
    </submittedName>
</protein>
<sequence>MDRGRKQGRMKKEAISMYSLVPAHRCMTATEFSSTESRHKISATRSRVKTDLYQHNCDGDMLLLPSPDS</sequence>
<dbReference type="Gramene" id="ORUFI02G05760.1">
    <property type="protein sequence ID" value="ORUFI02G05760.1"/>
    <property type="gene ID" value="ORUFI02G05760"/>
</dbReference>
<evidence type="ECO:0000313" key="1">
    <source>
        <dbReference type="EnsemblPlants" id="ORUFI02G05760.1"/>
    </source>
</evidence>
<dbReference type="AlphaFoldDB" id="A0A0E0NAK2"/>
<organism evidence="1 2">
    <name type="scientific">Oryza rufipogon</name>
    <name type="common">Brownbeard rice</name>
    <name type="synonym">Asian wild rice</name>
    <dbReference type="NCBI Taxonomy" id="4529"/>
    <lineage>
        <taxon>Eukaryota</taxon>
        <taxon>Viridiplantae</taxon>
        <taxon>Streptophyta</taxon>
        <taxon>Embryophyta</taxon>
        <taxon>Tracheophyta</taxon>
        <taxon>Spermatophyta</taxon>
        <taxon>Magnoliopsida</taxon>
        <taxon>Liliopsida</taxon>
        <taxon>Poales</taxon>
        <taxon>Poaceae</taxon>
        <taxon>BOP clade</taxon>
        <taxon>Oryzoideae</taxon>
        <taxon>Oryzeae</taxon>
        <taxon>Oryzinae</taxon>
        <taxon>Oryza</taxon>
    </lineage>
</organism>
<dbReference type="Proteomes" id="UP000008022">
    <property type="component" value="Unassembled WGS sequence"/>
</dbReference>
<reference evidence="2" key="1">
    <citation type="submission" date="2013-06" db="EMBL/GenBank/DDBJ databases">
        <authorList>
            <person name="Zhao Q."/>
        </authorList>
    </citation>
    <scope>NUCLEOTIDE SEQUENCE</scope>
    <source>
        <strain evidence="2">cv. W1943</strain>
    </source>
</reference>